<dbReference type="SUPFAM" id="SSF50494">
    <property type="entry name" value="Trypsin-like serine proteases"/>
    <property type="match status" value="1"/>
</dbReference>
<dbReference type="FunFam" id="2.40.10.10:FF:000068">
    <property type="entry name" value="transmembrane protease serine 2"/>
    <property type="match status" value="1"/>
</dbReference>
<dbReference type="PANTHER" id="PTHR24276">
    <property type="entry name" value="POLYSERASE-RELATED"/>
    <property type="match status" value="1"/>
</dbReference>
<evidence type="ECO:0000256" key="1">
    <source>
        <dbReference type="ARBA" id="ARBA00004239"/>
    </source>
</evidence>
<keyword evidence="6" id="KW-0720">Serine protease</keyword>
<dbReference type="InterPro" id="IPR009003">
    <property type="entry name" value="Peptidase_S1_PA"/>
</dbReference>
<keyword evidence="11" id="KW-0732">Signal</keyword>
<dbReference type="PROSITE" id="PS50240">
    <property type="entry name" value="TRYPSIN_DOM"/>
    <property type="match status" value="1"/>
</dbReference>
<evidence type="ECO:0000256" key="4">
    <source>
        <dbReference type="ARBA" id="ARBA00022670"/>
    </source>
</evidence>
<feature type="chain" id="PRO_5035833768" description="Peptidase S1 domain-containing protein" evidence="11">
    <location>
        <begin position="17"/>
        <end position="217"/>
    </location>
</feature>
<dbReference type="InterPro" id="IPR001314">
    <property type="entry name" value="Peptidase_S1A"/>
</dbReference>
<dbReference type="Gene3D" id="2.40.10.10">
    <property type="entry name" value="Trypsin-like serine proteases"/>
    <property type="match status" value="1"/>
</dbReference>
<dbReference type="InterPro" id="IPR001254">
    <property type="entry name" value="Trypsin_dom"/>
</dbReference>
<dbReference type="PROSITE" id="PS00134">
    <property type="entry name" value="TRYPSIN_HIS"/>
    <property type="match status" value="1"/>
</dbReference>
<dbReference type="GO" id="GO:0004252">
    <property type="term" value="F:serine-type endopeptidase activity"/>
    <property type="evidence" value="ECO:0007669"/>
    <property type="project" value="InterPro"/>
</dbReference>
<dbReference type="EMBL" id="CADEBD010000388">
    <property type="protein sequence ID" value="CAB3253181.1"/>
    <property type="molecule type" value="Genomic_DNA"/>
</dbReference>
<organism evidence="13 14">
    <name type="scientific">Arctia plantaginis</name>
    <name type="common">Wood tiger moth</name>
    <name type="synonym">Phalaena plantaginis</name>
    <dbReference type="NCBI Taxonomy" id="874455"/>
    <lineage>
        <taxon>Eukaryota</taxon>
        <taxon>Metazoa</taxon>
        <taxon>Ecdysozoa</taxon>
        <taxon>Arthropoda</taxon>
        <taxon>Hexapoda</taxon>
        <taxon>Insecta</taxon>
        <taxon>Pterygota</taxon>
        <taxon>Neoptera</taxon>
        <taxon>Endopterygota</taxon>
        <taxon>Lepidoptera</taxon>
        <taxon>Glossata</taxon>
        <taxon>Ditrysia</taxon>
        <taxon>Noctuoidea</taxon>
        <taxon>Erebidae</taxon>
        <taxon>Arctiinae</taxon>
        <taxon>Arctia</taxon>
    </lineage>
</organism>
<dbReference type="GO" id="GO:0090729">
    <property type="term" value="F:toxin activity"/>
    <property type="evidence" value="ECO:0007669"/>
    <property type="project" value="UniProtKB-KW"/>
</dbReference>
<evidence type="ECO:0000313" key="14">
    <source>
        <dbReference type="Proteomes" id="UP000494256"/>
    </source>
</evidence>
<dbReference type="InterPro" id="IPR050430">
    <property type="entry name" value="Peptidase_S1"/>
</dbReference>
<comment type="function">
    <text evidence="9">Fibrinolytic activity; shows preferential cleavage of Arg-Gly bonds in all three fibrinogen chains. Contact with the caterpillars causes severe bleeding, due the anticoagulant effect of the protein.</text>
</comment>
<dbReference type="SMART" id="SM00020">
    <property type="entry name" value="Tryp_SPc"/>
    <property type="match status" value="1"/>
</dbReference>
<comment type="caution">
    <text evidence="13">The sequence shown here is derived from an EMBL/GenBank/DDBJ whole genome shotgun (WGS) entry which is preliminary data.</text>
</comment>
<dbReference type="GO" id="GO:0006508">
    <property type="term" value="P:proteolysis"/>
    <property type="evidence" value="ECO:0007669"/>
    <property type="project" value="UniProtKB-KW"/>
</dbReference>
<evidence type="ECO:0000256" key="5">
    <source>
        <dbReference type="ARBA" id="ARBA00022801"/>
    </source>
</evidence>
<dbReference type="Pfam" id="PF00089">
    <property type="entry name" value="Trypsin"/>
    <property type="match status" value="1"/>
</dbReference>
<protein>
    <recommendedName>
        <fullName evidence="12">Peptidase S1 domain-containing protein</fullName>
    </recommendedName>
</protein>
<keyword evidence="10" id="KW-1205">Fibrinolytic toxin</keyword>
<reference evidence="13 14" key="1">
    <citation type="submission" date="2020-04" db="EMBL/GenBank/DDBJ databases">
        <authorList>
            <person name="Wallbank WR R."/>
            <person name="Pardo Diaz C."/>
            <person name="Kozak K."/>
            <person name="Martin S."/>
            <person name="Jiggins C."/>
            <person name="Moest M."/>
            <person name="Warren A I."/>
            <person name="Byers J.R.P. K."/>
            <person name="Montejo-Kovacevich G."/>
            <person name="Yen C E."/>
        </authorList>
    </citation>
    <scope>NUCLEOTIDE SEQUENCE [LARGE SCALE GENOMIC DNA]</scope>
</reference>
<proteinExistence type="inferred from homology"/>
<feature type="domain" description="Peptidase S1" evidence="12">
    <location>
        <begin position="27"/>
        <end position="174"/>
    </location>
</feature>
<keyword evidence="8" id="KW-1199">Hemostasis impairing toxin</keyword>
<evidence type="ECO:0000256" key="11">
    <source>
        <dbReference type="SAM" id="SignalP"/>
    </source>
</evidence>
<keyword evidence="4" id="KW-0645">Protease</keyword>
<evidence type="ECO:0000313" key="13">
    <source>
        <dbReference type="EMBL" id="CAB3253181.1"/>
    </source>
</evidence>
<evidence type="ECO:0000256" key="3">
    <source>
        <dbReference type="ARBA" id="ARBA00022656"/>
    </source>
</evidence>
<dbReference type="PANTHER" id="PTHR24276:SF91">
    <property type="entry name" value="AT26814P-RELATED"/>
    <property type="match status" value="1"/>
</dbReference>
<keyword evidence="7" id="KW-1015">Disulfide bond</keyword>
<evidence type="ECO:0000256" key="2">
    <source>
        <dbReference type="ARBA" id="ARBA00007664"/>
    </source>
</evidence>
<dbReference type="Proteomes" id="UP000494256">
    <property type="component" value="Unassembled WGS sequence"/>
</dbReference>
<dbReference type="GO" id="GO:0005576">
    <property type="term" value="C:extracellular region"/>
    <property type="evidence" value="ECO:0007669"/>
    <property type="project" value="UniProtKB-SubCell"/>
</dbReference>
<sequence>MHLITLLAVCIAAVAASPETFEPSQRIVGGTVTTINQWPFKANVMAGSGNNFRQWCGGTIINNRNILSAAHCVRTPTMNLGAHQMRLRLGSTWANSGGVVHNVAQLIIHPSYNMWTIDSDIMLLRSSRTIVYSNVIQRGIIAGPNYHLQDNQVVWVLGWGAQWFQGPFSEQLRQEDEFLIMGDFNMSKIQWIPTDQGLQPSNAKNLLITAKHFTTAI</sequence>
<comment type="similarity">
    <text evidence="2">Belongs to the peptidase S1 family.</text>
</comment>
<gene>
    <name evidence="13" type="ORF">APLA_LOCUS14269</name>
</gene>
<evidence type="ECO:0000256" key="6">
    <source>
        <dbReference type="ARBA" id="ARBA00022825"/>
    </source>
</evidence>
<evidence type="ECO:0000256" key="10">
    <source>
        <dbReference type="ARBA" id="ARBA00084094"/>
    </source>
</evidence>
<dbReference type="InterPro" id="IPR018114">
    <property type="entry name" value="TRYPSIN_HIS"/>
</dbReference>
<keyword evidence="5" id="KW-0378">Hydrolase</keyword>
<feature type="signal peptide" evidence="11">
    <location>
        <begin position="1"/>
        <end position="16"/>
    </location>
</feature>
<evidence type="ECO:0000256" key="9">
    <source>
        <dbReference type="ARBA" id="ARBA00055534"/>
    </source>
</evidence>
<dbReference type="CDD" id="cd00190">
    <property type="entry name" value="Tryp_SPc"/>
    <property type="match status" value="1"/>
</dbReference>
<dbReference type="OrthoDB" id="8060926at2759"/>
<evidence type="ECO:0000259" key="12">
    <source>
        <dbReference type="PROSITE" id="PS50240"/>
    </source>
</evidence>
<dbReference type="AlphaFoldDB" id="A0A8S1B8M3"/>
<name>A0A8S1B8M3_ARCPL</name>
<keyword evidence="3" id="KW-0800">Toxin</keyword>
<dbReference type="PRINTS" id="PR00722">
    <property type="entry name" value="CHYMOTRYPSIN"/>
</dbReference>
<evidence type="ECO:0000256" key="7">
    <source>
        <dbReference type="ARBA" id="ARBA00023157"/>
    </source>
</evidence>
<accession>A0A8S1B8M3</accession>
<dbReference type="InterPro" id="IPR043504">
    <property type="entry name" value="Peptidase_S1_PA_chymotrypsin"/>
</dbReference>
<evidence type="ECO:0000256" key="8">
    <source>
        <dbReference type="ARBA" id="ARBA00023240"/>
    </source>
</evidence>
<comment type="subcellular location">
    <subcellularLocation>
        <location evidence="1">Secreted</location>
        <location evidence="1">Extracellular space</location>
    </subcellularLocation>
</comment>